<proteinExistence type="predicted"/>
<dbReference type="Proteomes" id="UP000007431">
    <property type="component" value="Unassembled WGS sequence"/>
</dbReference>
<accession>D8Q1K9</accession>
<dbReference type="OrthoDB" id="407325at2759"/>
<dbReference type="InParanoid" id="D8Q1K9"/>
<sequence>MSSETETTIDEVESAEDVLSDALYTLYDYQPITHASAGQKYTYNYPSTERPLSIILTTPDTDAANWELHASSIWTSAVYLADHIEEIELPPEASVLELGAGAGLPSIVLAALHPHASVTITDYPDQQVLATLQQNIESNHVASHCRAAGYAWGTDPVHVLRYAPSGYDVVLAADTLWNPTLRGSFIASIQATLKQTDHARAYLVAGLHTGRYTLQAFLDAVENSSRLTVDSLVEREARGTERRAWDVSHADSDDDKERRRWVLWIVLKWKPGS</sequence>
<dbReference type="AlphaFoldDB" id="D8Q1K9"/>
<dbReference type="eggNOG" id="KOG2920">
    <property type="taxonomic scope" value="Eukaryota"/>
</dbReference>
<protein>
    <submittedName>
        <fullName evidence="1">Uncharacterized protein</fullName>
    </submittedName>
</protein>
<dbReference type="PANTHER" id="PTHR14614:SF104">
    <property type="entry name" value="N-METHYLTRANSFERASE, PUTATIVE (AFU_ORTHOLOGUE AFUA_1G17750)-RELATED"/>
    <property type="match status" value="1"/>
</dbReference>
<dbReference type="InterPro" id="IPR019410">
    <property type="entry name" value="Methyltransf_16"/>
</dbReference>
<dbReference type="CDD" id="cd02440">
    <property type="entry name" value="AdoMet_MTases"/>
    <property type="match status" value="1"/>
</dbReference>
<dbReference type="Pfam" id="PF10294">
    <property type="entry name" value="Methyltransf_16"/>
    <property type="match status" value="1"/>
</dbReference>
<dbReference type="HOGENOM" id="CLU_032409_2_1_1"/>
<keyword evidence="2" id="KW-1185">Reference proteome</keyword>
<dbReference type="Gene3D" id="3.40.50.150">
    <property type="entry name" value="Vaccinia Virus protein VP39"/>
    <property type="match status" value="1"/>
</dbReference>
<name>D8Q1K9_SCHCM</name>
<organism evidence="2">
    <name type="scientific">Schizophyllum commune (strain H4-8 / FGSC 9210)</name>
    <name type="common">Split gill fungus</name>
    <dbReference type="NCBI Taxonomy" id="578458"/>
    <lineage>
        <taxon>Eukaryota</taxon>
        <taxon>Fungi</taxon>
        <taxon>Dikarya</taxon>
        <taxon>Basidiomycota</taxon>
        <taxon>Agaricomycotina</taxon>
        <taxon>Agaricomycetes</taxon>
        <taxon>Agaricomycetidae</taxon>
        <taxon>Agaricales</taxon>
        <taxon>Schizophyllaceae</taxon>
        <taxon>Schizophyllum</taxon>
    </lineage>
</organism>
<dbReference type="RefSeq" id="XP_003032861.1">
    <property type="nucleotide sequence ID" value="XM_003032815.1"/>
</dbReference>
<dbReference type="GO" id="GO:0005737">
    <property type="term" value="C:cytoplasm"/>
    <property type="evidence" value="ECO:0007669"/>
    <property type="project" value="TreeGrafter"/>
</dbReference>
<dbReference type="EMBL" id="GL377305">
    <property type="protein sequence ID" value="EFI97958.1"/>
    <property type="molecule type" value="Genomic_DNA"/>
</dbReference>
<evidence type="ECO:0000313" key="1">
    <source>
        <dbReference type="EMBL" id="EFI97958.1"/>
    </source>
</evidence>
<dbReference type="GeneID" id="9590977"/>
<dbReference type="PANTHER" id="PTHR14614">
    <property type="entry name" value="HEPATOCELLULAR CARCINOMA-ASSOCIATED ANTIGEN"/>
    <property type="match status" value="1"/>
</dbReference>
<gene>
    <name evidence="1" type="ORF">SCHCODRAFT_15469</name>
</gene>
<dbReference type="GO" id="GO:0008757">
    <property type="term" value="F:S-adenosylmethionine-dependent methyltransferase activity"/>
    <property type="evidence" value="ECO:0007669"/>
    <property type="project" value="UniProtKB-ARBA"/>
</dbReference>
<evidence type="ECO:0000313" key="2">
    <source>
        <dbReference type="Proteomes" id="UP000007431"/>
    </source>
</evidence>
<dbReference type="SUPFAM" id="SSF53335">
    <property type="entry name" value="S-adenosyl-L-methionine-dependent methyltransferases"/>
    <property type="match status" value="1"/>
</dbReference>
<dbReference type="VEuPathDB" id="FungiDB:SCHCODRAFT_02619501"/>
<dbReference type="OMA" id="RARWCIV"/>
<dbReference type="InterPro" id="IPR029063">
    <property type="entry name" value="SAM-dependent_MTases_sf"/>
</dbReference>
<dbReference type="KEGG" id="scm:SCHCO_02619501"/>
<reference evidence="1 2" key="1">
    <citation type="journal article" date="2010" name="Nat. Biotechnol.">
        <title>Genome sequence of the model mushroom Schizophyllum commune.</title>
        <authorList>
            <person name="Ohm R.A."/>
            <person name="de Jong J.F."/>
            <person name="Lugones L.G."/>
            <person name="Aerts A."/>
            <person name="Kothe E."/>
            <person name="Stajich J.E."/>
            <person name="de Vries R.P."/>
            <person name="Record E."/>
            <person name="Levasseur A."/>
            <person name="Baker S.E."/>
            <person name="Bartholomew K.A."/>
            <person name="Coutinho P.M."/>
            <person name="Erdmann S."/>
            <person name="Fowler T.J."/>
            <person name="Gathman A.C."/>
            <person name="Lombard V."/>
            <person name="Henrissat B."/>
            <person name="Knabe N."/>
            <person name="Kuees U."/>
            <person name="Lilly W.W."/>
            <person name="Lindquist E."/>
            <person name="Lucas S."/>
            <person name="Magnuson J.K."/>
            <person name="Piumi F."/>
            <person name="Raudaskoski M."/>
            <person name="Salamov A."/>
            <person name="Schmutz J."/>
            <person name="Schwarze F.W.M.R."/>
            <person name="vanKuyk P.A."/>
            <person name="Horton J.S."/>
            <person name="Grigoriev I.V."/>
            <person name="Woesten H.A.B."/>
        </authorList>
    </citation>
    <scope>NUCLEOTIDE SEQUENCE [LARGE SCALE GENOMIC DNA]</scope>
    <source>
        <strain evidence="2">H4-8 / FGSC 9210</strain>
    </source>
</reference>